<dbReference type="InterPro" id="IPR016185">
    <property type="entry name" value="PreATP-grasp_dom_sf"/>
</dbReference>
<evidence type="ECO:0000256" key="8">
    <source>
        <dbReference type="ARBA" id="ARBA00022840"/>
    </source>
</evidence>
<dbReference type="Gene3D" id="3.30.1490.80">
    <property type="match status" value="1"/>
</dbReference>
<feature type="binding site" evidence="11">
    <location>
        <position position="475"/>
    </location>
    <ligand>
        <name>substrate</name>
    </ligand>
</feature>
<feature type="binding site" evidence="11">
    <location>
        <position position="333"/>
    </location>
    <ligand>
        <name>ATP</name>
        <dbReference type="ChEBI" id="CHEBI:30616"/>
    </ligand>
</feature>
<evidence type="ECO:0000256" key="6">
    <source>
        <dbReference type="ARBA" id="ARBA00022723"/>
    </source>
</evidence>
<comment type="caution">
    <text evidence="14">The sequence shown here is derived from an EMBL/GenBank/DDBJ whole genome shotgun (WGS) entry which is preliminary data.</text>
</comment>
<feature type="binding site" evidence="11">
    <location>
        <position position="139"/>
    </location>
    <ligand>
        <name>substrate</name>
    </ligand>
</feature>
<feature type="binding site" evidence="11">
    <location>
        <position position="450"/>
    </location>
    <ligand>
        <name>substrate</name>
    </ligand>
</feature>
<keyword evidence="7 10" id="KW-0547">Nucleotide-binding</keyword>
<keyword evidence="6 10" id="KW-0479">Metal-binding</keyword>
<dbReference type="EC" id="6.3.2.3" evidence="10"/>
<feature type="binding site" evidence="12">
    <location>
        <position position="159"/>
    </location>
    <ligand>
        <name>Mg(2+)</name>
        <dbReference type="ChEBI" id="CHEBI:18420"/>
    </ligand>
</feature>
<comment type="catalytic activity">
    <reaction evidence="10">
        <text>gamma-L-glutamyl-L-cysteine + glycine + ATP = glutathione + ADP + phosphate + H(+)</text>
        <dbReference type="Rhea" id="RHEA:13557"/>
        <dbReference type="ChEBI" id="CHEBI:15378"/>
        <dbReference type="ChEBI" id="CHEBI:30616"/>
        <dbReference type="ChEBI" id="CHEBI:43474"/>
        <dbReference type="ChEBI" id="CHEBI:57305"/>
        <dbReference type="ChEBI" id="CHEBI:57925"/>
        <dbReference type="ChEBI" id="CHEBI:58173"/>
        <dbReference type="ChEBI" id="CHEBI:456216"/>
        <dbReference type="EC" id="6.3.2.3"/>
    </reaction>
</comment>
<evidence type="ECO:0000313" key="15">
    <source>
        <dbReference type="Proteomes" id="UP001151582"/>
    </source>
</evidence>
<feature type="binding site" evidence="12">
    <location>
        <position position="395"/>
    </location>
    <ligand>
        <name>Mg(2+)</name>
        <dbReference type="ChEBI" id="CHEBI:18420"/>
    </ligand>
</feature>
<dbReference type="EMBL" id="JANBQB010000664">
    <property type="protein sequence ID" value="KAJ1974368.1"/>
    <property type="molecule type" value="Genomic_DNA"/>
</dbReference>
<organism evidence="14 15">
    <name type="scientific">Dimargaris verticillata</name>
    <dbReference type="NCBI Taxonomy" id="2761393"/>
    <lineage>
        <taxon>Eukaryota</taxon>
        <taxon>Fungi</taxon>
        <taxon>Fungi incertae sedis</taxon>
        <taxon>Zoopagomycota</taxon>
        <taxon>Kickxellomycotina</taxon>
        <taxon>Dimargaritomycetes</taxon>
        <taxon>Dimargaritales</taxon>
        <taxon>Dimargaritaceae</taxon>
        <taxon>Dimargaris</taxon>
    </lineage>
</organism>
<evidence type="ECO:0000256" key="10">
    <source>
        <dbReference type="PIRNR" id="PIRNR001558"/>
    </source>
</evidence>
<dbReference type="GO" id="GO:0005829">
    <property type="term" value="C:cytosol"/>
    <property type="evidence" value="ECO:0007669"/>
    <property type="project" value="TreeGrafter"/>
</dbReference>
<dbReference type="OrthoDB" id="2020073at2759"/>
<sequence length="499" mass="54635">MSVLRQFSDAVPSSKDPTVQRATTNAVDWALAHGLVMKPAAAAIASAPSTDVANHGGLAQHAPFALFPTPFPKACFNQVVDLQPVLNQLFDRIARDHDFLARCIESVVTVDEFTAQLYKVYQQTRAKPSSQSITLGLHRSDYLLHQPHDSNDLSIYQVEFNTISTSFAGLAPVTTQLHRYLRENPAYAKLKAPQIAVHQTEGSLPNNTATAYLVDGLAKAWQLYGCQSAVVVMAVQVGERNVFDQLRLTHDLRQRYGITMVRQTLAELRQGAHLDPITQALVLNGTEVAVVYYRTCYAPADYASPADWETRLMVEQSKAIKAPTVAYQLAGTKKVQQVLTEPSVLERFIPNADDCDHVRACFTGLYPLDNSPLGLDAVRRALEAPEGYVMKPQREGGGNNVYGKDIPVFLQGLPVEEREAYILMDLIKPPVISNLLVHQGLAQKGEVISELGIYGVWLSDHDHVYLNESAGHILRTKVASSNEGGIAAGFGAIDSPALV</sequence>
<dbReference type="FunFam" id="3.40.50.1760:FF:000001">
    <property type="entry name" value="Glutathione synthetase"/>
    <property type="match status" value="1"/>
</dbReference>
<feature type="binding site" evidence="11">
    <location>
        <position position="483"/>
    </location>
    <ligand>
        <name>ATP</name>
        <dbReference type="ChEBI" id="CHEBI:30616"/>
    </ligand>
</feature>
<feature type="binding site" evidence="11">
    <location>
        <begin position="424"/>
        <end position="427"/>
    </location>
    <ligand>
        <name>ATP</name>
        <dbReference type="ChEBI" id="CHEBI:30616"/>
    </ligand>
</feature>
<comment type="cofactor">
    <cofactor evidence="10 12">
        <name>Mg(2+)</name>
        <dbReference type="ChEBI" id="CHEBI:18420"/>
    </cofactor>
    <text evidence="10 12">Binds 1 Mg(2+) ion per subunit.</text>
</comment>
<dbReference type="Gene3D" id="3.30.470.20">
    <property type="entry name" value="ATP-grasp fold, B domain"/>
    <property type="match status" value="1"/>
</dbReference>
<dbReference type="InterPro" id="IPR014709">
    <property type="entry name" value="Glutathione_synthase_C_euk"/>
</dbReference>
<dbReference type="InterPro" id="IPR014042">
    <property type="entry name" value="Glutathione_synthase_a-hlx"/>
</dbReference>
<dbReference type="Proteomes" id="UP001151582">
    <property type="component" value="Unassembled WGS sequence"/>
</dbReference>
<dbReference type="GO" id="GO:0004363">
    <property type="term" value="F:glutathione synthase activity"/>
    <property type="evidence" value="ECO:0007669"/>
    <property type="project" value="UniProtKB-UniRule"/>
</dbReference>
<dbReference type="GO" id="GO:0000287">
    <property type="term" value="F:magnesium ion binding"/>
    <property type="evidence" value="ECO:0007669"/>
    <property type="project" value="UniProtKB-UniRule"/>
</dbReference>
<evidence type="ECO:0000256" key="2">
    <source>
        <dbReference type="ARBA" id="ARBA00010385"/>
    </source>
</evidence>
<feature type="binding site" evidence="11">
    <location>
        <position position="245"/>
    </location>
    <ligand>
        <name>substrate</name>
    </ligand>
</feature>
<dbReference type="GO" id="GO:0043295">
    <property type="term" value="F:glutathione binding"/>
    <property type="evidence" value="ECO:0007669"/>
    <property type="project" value="UniProtKB-UniRule"/>
</dbReference>
<evidence type="ECO:0000256" key="1">
    <source>
        <dbReference type="ARBA" id="ARBA00004965"/>
    </source>
</evidence>
<accession>A0A9W8B4Z0</accession>
<dbReference type="InterPro" id="IPR005615">
    <property type="entry name" value="Glutathione_synthase"/>
</dbReference>
<evidence type="ECO:0000256" key="3">
    <source>
        <dbReference type="ARBA" id="ARBA00011738"/>
    </source>
</evidence>
<evidence type="ECO:0000256" key="5">
    <source>
        <dbReference type="ARBA" id="ARBA00022684"/>
    </source>
</evidence>
<dbReference type="InterPro" id="IPR004887">
    <property type="entry name" value="GSH_synth_subst-bd"/>
</dbReference>
<dbReference type="Gene3D" id="3.40.50.1760">
    <property type="entry name" value="Glutathione synthase, substrate-binding domain superfamily, eukaryotic"/>
    <property type="match status" value="1"/>
</dbReference>
<dbReference type="Gene3D" id="1.10.1080.10">
    <property type="entry name" value="Glutathione Synthetase, Chain A, domain 3"/>
    <property type="match status" value="1"/>
</dbReference>
<dbReference type="NCBIfam" id="TIGR01986">
    <property type="entry name" value="glut_syn_euk"/>
    <property type="match status" value="1"/>
</dbReference>
<keyword evidence="8 10" id="KW-0067">ATP-binding</keyword>
<evidence type="ECO:0000256" key="9">
    <source>
        <dbReference type="ARBA" id="ARBA00022842"/>
    </source>
</evidence>
<feature type="binding site" evidence="12">
    <location>
        <position position="161"/>
    </location>
    <ligand>
        <name>Mg(2+)</name>
        <dbReference type="ChEBI" id="CHEBI:18420"/>
    </ligand>
</feature>
<keyword evidence="5 10" id="KW-0317">Glutathione biosynthesis</keyword>
<dbReference type="SUPFAM" id="SSF56059">
    <property type="entry name" value="Glutathione synthetase ATP-binding domain-like"/>
    <property type="match status" value="1"/>
</dbReference>
<dbReference type="PIRSF" id="PIRSF001558">
    <property type="entry name" value="GSHase"/>
    <property type="match status" value="1"/>
</dbReference>
<evidence type="ECO:0000313" key="14">
    <source>
        <dbReference type="EMBL" id="KAJ1974368.1"/>
    </source>
</evidence>
<keyword evidence="9 10" id="KW-0460">Magnesium</keyword>
<feature type="binding site" evidence="11">
    <location>
        <begin position="391"/>
        <end position="400"/>
    </location>
    <ligand>
        <name>ATP</name>
        <dbReference type="ChEBI" id="CHEBI:30616"/>
    </ligand>
</feature>
<evidence type="ECO:0000256" key="7">
    <source>
        <dbReference type="ARBA" id="ARBA00022741"/>
    </source>
</evidence>
<dbReference type="InterPro" id="IPR014049">
    <property type="entry name" value="Glutathione_synthase_N_euk"/>
</dbReference>
<dbReference type="PANTHER" id="PTHR11130:SF0">
    <property type="entry name" value="GLUTATHIONE SYNTHETASE"/>
    <property type="match status" value="1"/>
</dbReference>
<reference evidence="14" key="1">
    <citation type="submission" date="2022-07" db="EMBL/GenBank/DDBJ databases">
        <title>Phylogenomic reconstructions and comparative analyses of Kickxellomycotina fungi.</title>
        <authorList>
            <person name="Reynolds N.K."/>
            <person name="Stajich J.E."/>
            <person name="Barry K."/>
            <person name="Grigoriev I.V."/>
            <person name="Crous P."/>
            <person name="Smith M.E."/>
        </authorList>
    </citation>
    <scope>NUCLEOTIDE SEQUENCE</scope>
    <source>
        <strain evidence="14">RSA 567</strain>
    </source>
</reference>
<comment type="similarity">
    <text evidence="2 10">Belongs to the eukaryotic GSH synthase family.</text>
</comment>
<keyword evidence="4 10" id="KW-0436">Ligase</keyword>
<feature type="binding site" evidence="11">
    <location>
        <position position="159"/>
    </location>
    <ligand>
        <name>ATP</name>
        <dbReference type="ChEBI" id="CHEBI:30616"/>
    </ligand>
</feature>
<comment type="subunit">
    <text evidence="3">Homodimer.</text>
</comment>
<dbReference type="Gene3D" id="3.30.1490.50">
    <property type="match status" value="1"/>
</dbReference>
<protein>
    <recommendedName>
        <fullName evidence="10">Glutathione synthetase</fullName>
        <shortName evidence="10">GSH-S</shortName>
        <ecNumber evidence="10">6.3.2.3</ecNumber>
    </recommendedName>
</protein>
<proteinExistence type="inferred from homology"/>
<comment type="pathway">
    <text evidence="1 10">Sulfur metabolism; glutathione biosynthesis; glutathione from L-cysteine and L-glutamate: step 2/2.</text>
</comment>
<feature type="binding site" evidence="11">
    <location>
        <position position="402"/>
    </location>
    <ligand>
        <name>ATP</name>
        <dbReference type="ChEBI" id="CHEBI:30616"/>
    </ligand>
</feature>
<dbReference type="FunFam" id="3.30.1490.50:FF:000002">
    <property type="entry name" value="Glutathione synthetase"/>
    <property type="match status" value="1"/>
</dbReference>
<dbReference type="Pfam" id="PF03917">
    <property type="entry name" value="GSH_synth_ATP"/>
    <property type="match status" value="1"/>
</dbReference>
<dbReference type="SUPFAM" id="SSF52440">
    <property type="entry name" value="PreATP-grasp domain"/>
    <property type="match status" value="1"/>
</dbReference>
<evidence type="ECO:0000259" key="13">
    <source>
        <dbReference type="Pfam" id="PF03199"/>
    </source>
</evidence>
<feature type="domain" description="Glutathione synthase substrate-binding" evidence="13">
    <location>
        <begin position="229"/>
        <end position="330"/>
    </location>
</feature>
<gene>
    <name evidence="14" type="primary">GSH2</name>
    <name evidence="14" type="ORF">H4R34_004742</name>
</gene>
<dbReference type="AlphaFoldDB" id="A0A9W8B4Z0"/>
<dbReference type="InterPro" id="IPR037013">
    <property type="entry name" value="GSH-S_sub-bd_sf"/>
</dbReference>
<dbReference type="PANTHER" id="PTHR11130">
    <property type="entry name" value="GLUTATHIONE SYNTHETASE"/>
    <property type="match status" value="1"/>
</dbReference>
<feature type="binding site" evidence="11">
    <location>
        <position position="477"/>
    </location>
    <ligand>
        <name>ATP</name>
        <dbReference type="ChEBI" id="CHEBI:30616"/>
    </ligand>
</feature>
<dbReference type="Pfam" id="PF03199">
    <property type="entry name" value="GSH_synthase"/>
    <property type="match status" value="1"/>
</dbReference>
<keyword evidence="15" id="KW-1185">Reference proteome</keyword>
<evidence type="ECO:0000256" key="4">
    <source>
        <dbReference type="ARBA" id="ARBA00022598"/>
    </source>
</evidence>
<evidence type="ECO:0000256" key="11">
    <source>
        <dbReference type="PIRSR" id="PIRSR001558-1"/>
    </source>
</evidence>
<evidence type="ECO:0000256" key="12">
    <source>
        <dbReference type="PIRSR" id="PIRSR001558-2"/>
    </source>
</evidence>
<dbReference type="GO" id="GO:0005524">
    <property type="term" value="F:ATP binding"/>
    <property type="evidence" value="ECO:0007669"/>
    <property type="project" value="UniProtKB-UniRule"/>
</dbReference>
<name>A0A9W8B4Z0_9FUNG</name>